<proteinExistence type="predicted"/>
<protein>
    <submittedName>
        <fullName evidence="1">Uncharacterized protein</fullName>
    </submittedName>
</protein>
<keyword evidence="2" id="KW-1185">Reference proteome</keyword>
<accession>A0ABS7GJN1</accession>
<sequence length="75" mass="8426">MKATIIQIECTCSASPTQYEGILEDGRMFYFRFRWGKLSISESSNPTEEIDDAIVGTVILEDETSDQWNGALSTE</sequence>
<evidence type="ECO:0000313" key="2">
    <source>
        <dbReference type="Proteomes" id="UP000812961"/>
    </source>
</evidence>
<comment type="caution">
    <text evidence="1">The sequence shown here is derived from an EMBL/GenBank/DDBJ whole genome shotgun (WGS) entry which is preliminary data.</text>
</comment>
<name>A0ABS7GJN1_9BACT</name>
<evidence type="ECO:0000313" key="1">
    <source>
        <dbReference type="EMBL" id="MBW8687903.1"/>
    </source>
</evidence>
<dbReference type="RefSeq" id="WP_220253219.1">
    <property type="nucleotide sequence ID" value="NZ_JAICCF010000005.1"/>
</dbReference>
<organism evidence="1 2">
    <name type="scientific">Chitinophaga rhizophila</name>
    <dbReference type="NCBI Taxonomy" id="2866212"/>
    <lineage>
        <taxon>Bacteria</taxon>
        <taxon>Pseudomonadati</taxon>
        <taxon>Bacteroidota</taxon>
        <taxon>Chitinophagia</taxon>
        <taxon>Chitinophagales</taxon>
        <taxon>Chitinophagaceae</taxon>
        <taxon>Chitinophaga</taxon>
    </lineage>
</organism>
<reference evidence="1 2" key="1">
    <citation type="submission" date="2021-08" db="EMBL/GenBank/DDBJ databases">
        <title>The genome sequence of Chitinophaga sp. B61.</title>
        <authorList>
            <person name="Zhang X."/>
        </authorList>
    </citation>
    <scope>NUCLEOTIDE SEQUENCE [LARGE SCALE GENOMIC DNA]</scope>
    <source>
        <strain evidence="1 2">B61</strain>
    </source>
</reference>
<gene>
    <name evidence="1" type="ORF">K1Y79_26425</name>
</gene>
<dbReference type="EMBL" id="JAICCF010000005">
    <property type="protein sequence ID" value="MBW8687903.1"/>
    <property type="molecule type" value="Genomic_DNA"/>
</dbReference>
<dbReference type="Proteomes" id="UP000812961">
    <property type="component" value="Unassembled WGS sequence"/>
</dbReference>